<gene>
    <name evidence="3" type="ORF">GCM10022402_00120</name>
</gene>
<reference evidence="4" key="1">
    <citation type="journal article" date="2019" name="Int. J. Syst. Evol. Microbiol.">
        <title>The Global Catalogue of Microorganisms (GCM) 10K type strain sequencing project: providing services to taxonomists for standard genome sequencing and annotation.</title>
        <authorList>
            <consortium name="The Broad Institute Genomics Platform"/>
            <consortium name="The Broad Institute Genome Sequencing Center for Infectious Disease"/>
            <person name="Wu L."/>
            <person name="Ma J."/>
        </authorList>
    </citation>
    <scope>NUCLEOTIDE SEQUENCE [LARGE SCALE GENOMIC DNA]</scope>
    <source>
        <strain evidence="4">JCM 17137</strain>
    </source>
</reference>
<dbReference type="Gene3D" id="3.30.70.1060">
    <property type="entry name" value="Dimeric alpha+beta barrel"/>
    <property type="match status" value="1"/>
</dbReference>
<evidence type="ECO:0000313" key="4">
    <source>
        <dbReference type="Proteomes" id="UP001500908"/>
    </source>
</evidence>
<proteinExistence type="inferred from homology"/>
<protein>
    <recommendedName>
        <fullName evidence="2">YCII-related domain-containing protein</fullName>
    </recommendedName>
</protein>
<dbReference type="EMBL" id="BAABDD010000001">
    <property type="protein sequence ID" value="GAA3723475.1"/>
    <property type="molecule type" value="Genomic_DNA"/>
</dbReference>
<dbReference type="SUPFAM" id="SSF54909">
    <property type="entry name" value="Dimeric alpha+beta barrel"/>
    <property type="match status" value="1"/>
</dbReference>
<organism evidence="3 4">
    <name type="scientific">Salinactinospora qingdaonensis</name>
    <dbReference type="NCBI Taxonomy" id="702744"/>
    <lineage>
        <taxon>Bacteria</taxon>
        <taxon>Bacillati</taxon>
        <taxon>Actinomycetota</taxon>
        <taxon>Actinomycetes</taxon>
        <taxon>Streptosporangiales</taxon>
        <taxon>Nocardiopsidaceae</taxon>
        <taxon>Salinactinospora</taxon>
    </lineage>
</organism>
<keyword evidence="4" id="KW-1185">Reference proteome</keyword>
<dbReference type="Proteomes" id="UP001500908">
    <property type="component" value="Unassembled WGS sequence"/>
</dbReference>
<feature type="domain" description="YCII-related" evidence="2">
    <location>
        <begin position="2"/>
        <end position="48"/>
    </location>
</feature>
<comment type="caution">
    <text evidence="3">The sequence shown here is derived from an EMBL/GenBank/DDBJ whole genome shotgun (WGS) entry which is preliminary data.</text>
</comment>
<dbReference type="InterPro" id="IPR011008">
    <property type="entry name" value="Dimeric_a/b-barrel"/>
</dbReference>
<name>A0ABP7ERN5_9ACTN</name>
<accession>A0ABP7ERN5</accession>
<dbReference type="RefSeq" id="WP_425567371.1">
    <property type="nucleotide sequence ID" value="NZ_BAABDD010000001.1"/>
</dbReference>
<dbReference type="Pfam" id="PF03795">
    <property type="entry name" value="YCII"/>
    <property type="match status" value="1"/>
</dbReference>
<comment type="similarity">
    <text evidence="1">Belongs to the YciI family.</text>
</comment>
<dbReference type="InterPro" id="IPR005545">
    <property type="entry name" value="YCII"/>
</dbReference>
<evidence type="ECO:0000259" key="2">
    <source>
        <dbReference type="Pfam" id="PF03795"/>
    </source>
</evidence>
<evidence type="ECO:0000256" key="1">
    <source>
        <dbReference type="ARBA" id="ARBA00007689"/>
    </source>
</evidence>
<evidence type="ECO:0000313" key="3">
    <source>
        <dbReference type="EMBL" id="GAA3723475.1"/>
    </source>
</evidence>
<sequence>MIDGVFTEAKELIAGCWLLQAASWDEVLEWIKCCPAEGAEIEGRQVFEAEGFGAEFTPELREPGRPRRWPPMNGNVPCCASALPPACAGRVLRDRFPSETRSVHHPKCPVCETVPLTVGAGAFPRSSALPTPIVCSAVPLGSSQPP</sequence>